<name>R7Q734_CHOCR</name>
<protein>
    <submittedName>
        <fullName evidence="1">Uncharacterized protein</fullName>
    </submittedName>
</protein>
<accession>R7Q734</accession>
<evidence type="ECO:0000313" key="1">
    <source>
        <dbReference type="EMBL" id="CDF33191.1"/>
    </source>
</evidence>
<keyword evidence="2" id="KW-1185">Reference proteome</keyword>
<dbReference type="GeneID" id="17320714"/>
<dbReference type="RefSeq" id="XP_005712994.1">
    <property type="nucleotide sequence ID" value="XM_005712937.1"/>
</dbReference>
<dbReference type="Proteomes" id="UP000012073">
    <property type="component" value="Unassembled WGS sequence"/>
</dbReference>
<dbReference type="AlphaFoldDB" id="R7Q734"/>
<sequence length="46" mass="5075">MRTAILSSSCHWKPNVADSLWSRKSLPLDSIAPQSPLISEPHCAEN</sequence>
<dbReference type="EMBL" id="HG001636">
    <property type="protein sequence ID" value="CDF33191.1"/>
    <property type="molecule type" value="Genomic_DNA"/>
</dbReference>
<dbReference type="Gramene" id="CDF33191">
    <property type="protein sequence ID" value="CDF33191"/>
    <property type="gene ID" value="CHC_T00002088001"/>
</dbReference>
<organism evidence="1 2">
    <name type="scientific">Chondrus crispus</name>
    <name type="common">Carrageen Irish moss</name>
    <name type="synonym">Polymorpha crispa</name>
    <dbReference type="NCBI Taxonomy" id="2769"/>
    <lineage>
        <taxon>Eukaryota</taxon>
        <taxon>Rhodophyta</taxon>
        <taxon>Florideophyceae</taxon>
        <taxon>Rhodymeniophycidae</taxon>
        <taxon>Gigartinales</taxon>
        <taxon>Gigartinaceae</taxon>
        <taxon>Chondrus</taxon>
    </lineage>
</organism>
<reference evidence="2" key="1">
    <citation type="journal article" date="2013" name="Proc. Natl. Acad. Sci. U.S.A.">
        <title>Genome structure and metabolic features in the red seaweed Chondrus crispus shed light on evolution of the Archaeplastida.</title>
        <authorList>
            <person name="Collen J."/>
            <person name="Porcel B."/>
            <person name="Carre W."/>
            <person name="Ball S.G."/>
            <person name="Chaparro C."/>
            <person name="Tonon T."/>
            <person name="Barbeyron T."/>
            <person name="Michel G."/>
            <person name="Noel B."/>
            <person name="Valentin K."/>
            <person name="Elias M."/>
            <person name="Artiguenave F."/>
            <person name="Arun A."/>
            <person name="Aury J.M."/>
            <person name="Barbosa-Neto J.F."/>
            <person name="Bothwell J.H."/>
            <person name="Bouget F.Y."/>
            <person name="Brillet L."/>
            <person name="Cabello-Hurtado F."/>
            <person name="Capella-Gutierrez S."/>
            <person name="Charrier B."/>
            <person name="Cladiere L."/>
            <person name="Cock J.M."/>
            <person name="Coelho S.M."/>
            <person name="Colleoni C."/>
            <person name="Czjzek M."/>
            <person name="Da Silva C."/>
            <person name="Delage L."/>
            <person name="Denoeud F."/>
            <person name="Deschamps P."/>
            <person name="Dittami S.M."/>
            <person name="Gabaldon T."/>
            <person name="Gachon C.M."/>
            <person name="Groisillier A."/>
            <person name="Herve C."/>
            <person name="Jabbari K."/>
            <person name="Katinka M."/>
            <person name="Kloareg B."/>
            <person name="Kowalczyk N."/>
            <person name="Labadie K."/>
            <person name="Leblanc C."/>
            <person name="Lopez P.J."/>
            <person name="McLachlan D.H."/>
            <person name="Meslet-Cladiere L."/>
            <person name="Moustafa A."/>
            <person name="Nehr Z."/>
            <person name="Nyvall Collen P."/>
            <person name="Panaud O."/>
            <person name="Partensky F."/>
            <person name="Poulain J."/>
            <person name="Rensing S.A."/>
            <person name="Rousvoal S."/>
            <person name="Samson G."/>
            <person name="Symeonidi A."/>
            <person name="Weissenbach J."/>
            <person name="Zambounis A."/>
            <person name="Wincker P."/>
            <person name="Boyen C."/>
        </authorList>
    </citation>
    <scope>NUCLEOTIDE SEQUENCE [LARGE SCALE GENOMIC DNA]</scope>
    <source>
        <strain evidence="2">cv. Stackhouse</strain>
    </source>
</reference>
<dbReference type="KEGG" id="ccp:CHC_T00002088001"/>
<gene>
    <name evidence="1" type="ORF">CHC_T00002088001</name>
</gene>
<evidence type="ECO:0000313" key="2">
    <source>
        <dbReference type="Proteomes" id="UP000012073"/>
    </source>
</evidence>
<proteinExistence type="predicted"/>